<comment type="caution">
    <text evidence="1">The sequence shown here is derived from an EMBL/GenBank/DDBJ whole genome shotgun (WGS) entry which is preliminary data.</text>
</comment>
<evidence type="ECO:0000313" key="2">
    <source>
        <dbReference type="Proteomes" id="UP000701999"/>
    </source>
</evidence>
<protein>
    <submittedName>
        <fullName evidence="1">Uncharacterized protein</fullName>
    </submittedName>
</protein>
<dbReference type="AlphaFoldDB" id="A0A9Q2QD90"/>
<sequence length="380" mass="43697">MVKITFLQIIAVELLNNIGAYNIDYIFMNTYTDKSDDSILSFYKDKNDQYLQISPLEGYDKFIASLAWALTTQEGYDANLPKYHVDKPFKLPADKLVFMIPSFKDTTYIPTNIDINKVVSLIKDHDGSFAGFTIWNSQNTANILDTLINIQLPSNRSYILDKTKKKIALNNSFDLAQNIDPDIIHYPNNIGTYNENTTIEFRGKKYMCLSNLELPLCNNLQYIPTGTLADLAWRELSYLEKKKRKKSSEDNTPEYPKNIRNYKNNQIVTYNNKKFSCIQGKQKLCNDSKYSMANQNGYLAWNDITNDLVDPNSLKMSEKNLQTNIDYKYPYNIQDYKGGTVVSLNNFTYKCKIGPESALCSQKVYIPTGIYGKDAWEKLS</sequence>
<dbReference type="GeneID" id="93255150"/>
<evidence type="ECO:0000313" key="1">
    <source>
        <dbReference type="EMBL" id="MBK2065587.1"/>
    </source>
</evidence>
<name>A0A9Q2QD90_9GAMM</name>
<dbReference type="EMBL" id="JACVKN010000174">
    <property type="protein sequence ID" value="MBK2065587.1"/>
    <property type="molecule type" value="Genomic_DNA"/>
</dbReference>
<gene>
    <name evidence="1" type="ORF">IB647_08255</name>
</gene>
<dbReference type="RefSeq" id="WP_159184434.1">
    <property type="nucleotide sequence ID" value="NZ_JACVJL010000168.1"/>
</dbReference>
<reference evidence="1 2" key="1">
    <citation type="submission" date="2020-09" db="EMBL/GenBank/DDBJ databases">
        <title>Development of specific Francisella tularensis PCR assay based on in-depth characterization of family Francisellaceae.</title>
        <authorList>
            <person name="Ohrman C."/>
            <person name="Sahl J."/>
            <person name="Sjodin A."/>
            <person name="Uneklint I."/>
            <person name="Ballard R."/>
            <person name="Karlsson L."/>
            <person name="Mcdonough R."/>
            <person name="Sundell D."/>
            <person name="Soria K."/>
            <person name="Brindeflk B."/>
            <person name="Vallesi A."/>
            <person name="Ramirez-Paredes J.G."/>
            <person name="Colquhoun D."/>
            <person name="Myrtennas K."/>
            <person name="Birdsell D."/>
            <person name="Johansson A."/>
            <person name="Wagner D."/>
            <person name="Forsman M."/>
        </authorList>
    </citation>
    <scope>NUCLEOTIDE SEQUENCE [LARGE SCALE GENOMIC DNA]</scope>
    <source>
        <strain evidence="1 2">FSC1140</strain>
    </source>
</reference>
<keyword evidence="2" id="KW-1185">Reference proteome</keyword>
<accession>A0A9Q2QD90</accession>
<dbReference type="Proteomes" id="UP000701999">
    <property type="component" value="Unassembled WGS sequence"/>
</dbReference>
<organism evidence="1 2">
    <name type="scientific">Francisella noatunensis</name>
    <dbReference type="NCBI Taxonomy" id="657445"/>
    <lineage>
        <taxon>Bacteria</taxon>
        <taxon>Pseudomonadati</taxon>
        <taxon>Pseudomonadota</taxon>
        <taxon>Gammaproteobacteria</taxon>
        <taxon>Thiotrichales</taxon>
        <taxon>Francisellaceae</taxon>
        <taxon>Francisella</taxon>
    </lineage>
</organism>
<proteinExistence type="predicted"/>